<organism evidence="2 3">
    <name type="scientific">Acinetobacter schindleri</name>
    <dbReference type="NCBI Taxonomy" id="108981"/>
    <lineage>
        <taxon>Bacteria</taxon>
        <taxon>Pseudomonadati</taxon>
        <taxon>Pseudomonadota</taxon>
        <taxon>Gammaproteobacteria</taxon>
        <taxon>Moraxellales</taxon>
        <taxon>Moraxellaceae</taxon>
        <taxon>Acinetobacter</taxon>
    </lineage>
</organism>
<feature type="transmembrane region" description="Helical" evidence="1">
    <location>
        <begin position="28"/>
        <end position="48"/>
    </location>
</feature>
<proteinExistence type="predicted"/>
<name>A0AAE6WTL6_9GAMM</name>
<dbReference type="Proteomes" id="UP000503505">
    <property type="component" value="Chromosome"/>
</dbReference>
<feature type="transmembrane region" description="Helical" evidence="1">
    <location>
        <begin position="268"/>
        <end position="294"/>
    </location>
</feature>
<feature type="transmembrane region" description="Helical" evidence="1">
    <location>
        <begin position="92"/>
        <end position="115"/>
    </location>
</feature>
<dbReference type="EMBL" id="CP044463">
    <property type="protein sequence ID" value="QIC66830.1"/>
    <property type="molecule type" value="Genomic_DNA"/>
</dbReference>
<sequence>MPPLDEYAVNPCEIEQGVVALKKRQNRLTLLSVTTATVGIASLIGLFLHQELVYGFFGLSTEVQQLHLPVSVDANLASIGDSPDYFFSLLSWFGWLILKLFASFIGAFFVVHFLKKIRYFYVRFQSFVMKFVGWLIAFILIWGGLSYWQHDLNGDHDDAYQKAVYYDSNINDSDIAHYLVDSEDIKAPVKSYLLAQTALLHEPADLSAARPHVLRLIEAEKSDNQFDQYGFKAEQLWTMQQQVYGKTLTPAAESVSTQVQQANQLADIVQVVISIILAVSVVMSLIFFALANAIKKRSLRIEQRLN</sequence>
<feature type="transmembrane region" description="Helical" evidence="1">
    <location>
        <begin position="127"/>
        <end position="148"/>
    </location>
</feature>
<keyword evidence="1" id="KW-0472">Membrane</keyword>
<reference evidence="2 3" key="1">
    <citation type="submission" date="2019-09" db="EMBL/GenBank/DDBJ databases">
        <title>Non-baumannii Acinetobacter spp. carrying blaNDM-1 isolated in China.</title>
        <authorList>
            <person name="Cui C."/>
            <person name="Chen C."/>
            <person name="Sun J."/>
            <person name="Liu Y."/>
        </authorList>
    </citation>
    <scope>NUCLEOTIDE SEQUENCE [LARGE SCALE GENOMIC DNA]</scope>
    <source>
        <strain evidence="2 3">HZE23-1</strain>
    </source>
</reference>
<gene>
    <name evidence="2" type="ORF">FSC10_05425</name>
</gene>
<evidence type="ECO:0000313" key="3">
    <source>
        <dbReference type="Proteomes" id="UP000503505"/>
    </source>
</evidence>
<dbReference type="RefSeq" id="WP_163171117.1">
    <property type="nucleotide sequence ID" value="NZ_CP044463.1"/>
</dbReference>
<evidence type="ECO:0000256" key="1">
    <source>
        <dbReference type="SAM" id="Phobius"/>
    </source>
</evidence>
<keyword evidence="1" id="KW-0812">Transmembrane</keyword>
<evidence type="ECO:0000313" key="2">
    <source>
        <dbReference type="EMBL" id="QIC66830.1"/>
    </source>
</evidence>
<keyword evidence="1" id="KW-1133">Transmembrane helix</keyword>
<protein>
    <submittedName>
        <fullName evidence="2">Uncharacterized protein</fullName>
    </submittedName>
</protein>
<dbReference type="AlphaFoldDB" id="A0AAE6WTL6"/>
<accession>A0AAE6WTL6</accession>